<keyword evidence="2" id="KW-0812">Transmembrane</keyword>
<evidence type="ECO:0000313" key="6">
    <source>
        <dbReference type="Proteomes" id="UP000604046"/>
    </source>
</evidence>
<evidence type="ECO:0000256" key="1">
    <source>
        <dbReference type="SAM" id="MobiDB-lite"/>
    </source>
</evidence>
<keyword evidence="3" id="KW-0732">Signal</keyword>
<sequence>MCDELTAFLLLLPGAGAEVLPFAVLLPADDCFDWSGEAIPLQWRLKIASKDDSELIALQLQQAWPLGATAWTPTSAQLQSLHDFARETFSLVAETPASAFPLLAPLIEGRASAEDGPSWAEKVLDSATLCEVAAHSRGHRPEQSSLLEMSLRATGKSRSDEESNLWLARHIATTTMEGPLAELLRGSPDGGYLVTSRYARRSHRLLRAWPGHSAAKAALATGRKKAQTEPAPGSLLLFLQERYGLEVSDAEQCIVEAADGPALRPLAAGCGGGHAVTSLSEWLMEGGGGHLSRADGSDTVSPCPSLHSVDDAGTTMGPIRLLPEFLAPHPLPPRLQLAFRLLPVVLQKLRRLEVLFGLRRQILPSLSSQGTRSEFTFELKPVFQRPSYDTTGRRHALCSERLHFLNTESRRLKQVLEEESVAMHLSPVEADWALEVATTFTSASEPYDSTRLAWLGDAAVFLIATAWTSLEADHPLQQRQRRVAALISNRCLARLALSGLELPRYLQTDPVGSRGAKQPLGKKAPADAMEALLGALVLAGGLSAAAQLLRKLSWFDSEDGSGSLVPAGAPETAAGFLGAALVRFSCSAWLVSNYPQLAADGLSDLRQKLLSATLPAIGLRQSLLPHQGTGHLANDTLQPEMLEQLVGEAIHLPLGDIHVALSELWTQLEPAVGIKWYFHVVSLLFAAFCPGQPLEPLGEGRPNETPAADPSSTHEGPQGGADAEPPPEDPADKPEAVTVSGSPTTILAGVLPANLAAMEKGVKEVEESSLSLSGLIPPMGHPPSLREASAFVGAAKRASLKQPLKFDNVQDFIVDCLRQTNHADGSDTPSSVADKEKDDDELLKVSSAEEELARLKVETMRYMVTSVKYSLGESLHTSRVIYFTNDQALKVSPVQMPMVREALGIHEPKLVIRLVPCQKGRTYWEGRPAIKNILPTKANPELEGHEQLVETDLNLIAREVLLPVAMKTHALIVGTSSCSLTRAFAEVSAPIQRRYGEACPFRMVIFEHAWNLHVRSTMKSDSVEHILKEKSTSWSNANFVKALSHKFGCDPAFWPQQKLVKGAAAYMVFECLNEERLHDSRAAVQFENMFITSLHTYLPVLALWTNGDLNTLSPQVANHVTCGIPLIIMDSRHHDLVDADDVEPADDGLESRFGFSDPSMQETVRKLSTLGKALNKRGLYDMHIASALSCVRTGVNNSTGGSGPKTRLDRNHWLYDAIVDAMVEAAHGDPPPGLDGDDNMTDLDGGEELISKATEFFLSYVGDQTYKEAQVNTSRMEEAIRNLEACTTWQELEETWKPESKKLHNAIAHNGWDKVTMEGSASAEGVPVILARPRNEFLPTGFFKFELNRELEQMGVSVTEAQRSLLAHLRKWLRADRDYDAKTSGPKRLLNDKKKWLAVYDILKTGHVHSCSLSDYRSLKHLIQKLSRSERLPDSSSLEALLLLRCAWTLADIFNEKAAQYKFWAKMAYATLLLMGVVVVVFTTAQWTVDVPDQTKKYVVLGLGLGSSSLAAWITFTDPGRKWLKLRSGSQMLQAEIWRFRTRVGAYATTDMTHFNVGRAEAERRAEQHFQKMIVLVADTVLSAKVLVSSNTTTDDVCIRFEGTRQHLEEMIHARLSQYRLTSAHFKHKQYQRATPEDPPNAEDSHHAPASPDDYIAWRLSPLLRFYQKRIPTYQRRRLLMQALFMISTTLTAVLSAADQTSWTAIVVSISSALGSWQEFSGVDKKLERYGSVVGILRNMMLWWQTLPDVDKANIRHIENLVERTENAAYSELSAWLSEAQQARELAEKAASREQGKLSEMQQKQGAGREH</sequence>
<proteinExistence type="predicted"/>
<evidence type="ECO:0000256" key="2">
    <source>
        <dbReference type="SAM" id="Phobius"/>
    </source>
</evidence>
<dbReference type="InterPro" id="IPR000999">
    <property type="entry name" value="RNase_III_dom"/>
</dbReference>
<dbReference type="GO" id="GO:0004525">
    <property type="term" value="F:ribonuclease III activity"/>
    <property type="evidence" value="ECO:0007669"/>
    <property type="project" value="InterPro"/>
</dbReference>
<dbReference type="InterPro" id="IPR040884">
    <property type="entry name" value="SLATT_1"/>
</dbReference>
<keyword evidence="6" id="KW-1185">Reference proteome</keyword>
<dbReference type="EMBL" id="CAJNDS010000780">
    <property type="protein sequence ID" value="CAE7233654.1"/>
    <property type="molecule type" value="Genomic_DNA"/>
</dbReference>
<dbReference type="CDD" id="cd00593">
    <property type="entry name" value="RIBOc"/>
    <property type="match status" value="1"/>
</dbReference>
<dbReference type="InterPro" id="IPR036389">
    <property type="entry name" value="RNase_III_sf"/>
</dbReference>
<dbReference type="Pfam" id="PF18181">
    <property type="entry name" value="SLATT_1"/>
    <property type="match status" value="1"/>
</dbReference>
<dbReference type="NCBIfam" id="NF033634">
    <property type="entry name" value="SLATT_1"/>
    <property type="match status" value="1"/>
</dbReference>
<keyword evidence="2" id="KW-1133">Transmembrane helix</keyword>
<dbReference type="GO" id="GO:0006396">
    <property type="term" value="P:RNA processing"/>
    <property type="evidence" value="ECO:0007669"/>
    <property type="project" value="InterPro"/>
</dbReference>
<feature type="region of interest" description="Disordered" evidence="1">
    <location>
        <begin position="820"/>
        <end position="841"/>
    </location>
</feature>
<keyword evidence="2" id="KW-0472">Membrane</keyword>
<feature type="region of interest" description="Disordered" evidence="1">
    <location>
        <begin position="1787"/>
        <end position="1811"/>
    </location>
</feature>
<dbReference type="Gene3D" id="1.10.1520.10">
    <property type="entry name" value="Ribonuclease III domain"/>
    <property type="match status" value="1"/>
</dbReference>
<evidence type="ECO:0000256" key="3">
    <source>
        <dbReference type="SAM" id="SignalP"/>
    </source>
</evidence>
<protein>
    <recommendedName>
        <fullName evidence="4">RNase III domain-containing protein</fullName>
    </recommendedName>
</protein>
<dbReference type="Pfam" id="PF00636">
    <property type="entry name" value="Ribonuclease_3"/>
    <property type="match status" value="1"/>
</dbReference>
<feature type="transmembrane region" description="Helical" evidence="2">
    <location>
        <begin position="1499"/>
        <end position="1517"/>
    </location>
</feature>
<dbReference type="OrthoDB" id="440925at2759"/>
<dbReference type="InterPro" id="IPR025325">
    <property type="entry name" value="DUF4231"/>
</dbReference>
<dbReference type="Pfam" id="PF14015">
    <property type="entry name" value="DUF4231"/>
    <property type="match status" value="1"/>
</dbReference>
<organism evidence="5 6">
    <name type="scientific">Symbiodinium natans</name>
    <dbReference type="NCBI Taxonomy" id="878477"/>
    <lineage>
        <taxon>Eukaryota</taxon>
        <taxon>Sar</taxon>
        <taxon>Alveolata</taxon>
        <taxon>Dinophyceae</taxon>
        <taxon>Suessiales</taxon>
        <taxon>Symbiodiniaceae</taxon>
        <taxon>Symbiodinium</taxon>
    </lineage>
</organism>
<feature type="region of interest" description="Disordered" evidence="1">
    <location>
        <begin position="696"/>
        <end position="739"/>
    </location>
</feature>
<feature type="transmembrane region" description="Helical" evidence="2">
    <location>
        <begin position="1467"/>
        <end position="1487"/>
    </location>
</feature>
<evidence type="ECO:0000313" key="5">
    <source>
        <dbReference type="EMBL" id="CAE7233654.1"/>
    </source>
</evidence>
<name>A0A812KSB8_9DINO</name>
<dbReference type="PROSITE" id="PS50142">
    <property type="entry name" value="RNASE_3_2"/>
    <property type="match status" value="1"/>
</dbReference>
<dbReference type="SUPFAM" id="SSF69065">
    <property type="entry name" value="RNase III domain-like"/>
    <property type="match status" value="1"/>
</dbReference>
<feature type="region of interest" description="Disordered" evidence="1">
    <location>
        <begin position="1630"/>
        <end position="1650"/>
    </location>
</feature>
<reference evidence="5" key="1">
    <citation type="submission" date="2021-02" db="EMBL/GenBank/DDBJ databases">
        <authorList>
            <person name="Dougan E. K."/>
            <person name="Rhodes N."/>
            <person name="Thang M."/>
            <person name="Chan C."/>
        </authorList>
    </citation>
    <scope>NUCLEOTIDE SEQUENCE</scope>
</reference>
<feature type="compositionally biased region" description="Polar residues" evidence="1">
    <location>
        <begin position="820"/>
        <end position="831"/>
    </location>
</feature>
<accession>A0A812KSB8</accession>
<feature type="signal peptide" evidence="3">
    <location>
        <begin position="1"/>
        <end position="17"/>
    </location>
</feature>
<feature type="domain" description="RNase III" evidence="4">
    <location>
        <begin position="412"/>
        <end position="541"/>
    </location>
</feature>
<gene>
    <name evidence="5" type="ORF">SNAT2548_LOCUS9790</name>
</gene>
<comment type="caution">
    <text evidence="5">The sequence shown here is derived from an EMBL/GenBank/DDBJ whole genome shotgun (WGS) entry which is preliminary data.</text>
</comment>
<evidence type="ECO:0000259" key="4">
    <source>
        <dbReference type="PROSITE" id="PS50142"/>
    </source>
</evidence>
<feature type="compositionally biased region" description="Basic and acidic residues" evidence="1">
    <location>
        <begin position="1787"/>
        <end position="1797"/>
    </location>
</feature>
<feature type="chain" id="PRO_5032605898" description="RNase III domain-containing protein" evidence="3">
    <location>
        <begin position="18"/>
        <end position="1811"/>
    </location>
</feature>
<dbReference type="SMART" id="SM00535">
    <property type="entry name" value="RIBOc"/>
    <property type="match status" value="1"/>
</dbReference>
<dbReference type="Proteomes" id="UP000604046">
    <property type="component" value="Unassembled WGS sequence"/>
</dbReference>